<feature type="compositionally biased region" description="Basic and acidic residues" evidence="1">
    <location>
        <begin position="149"/>
        <end position="164"/>
    </location>
</feature>
<evidence type="ECO:0000313" key="2">
    <source>
        <dbReference type="EMBL" id="EKC35743.1"/>
    </source>
</evidence>
<feature type="compositionally biased region" description="Acidic residues" evidence="1">
    <location>
        <begin position="239"/>
        <end position="248"/>
    </location>
</feature>
<feature type="compositionally biased region" description="Basic residues" evidence="1">
    <location>
        <begin position="117"/>
        <end position="132"/>
    </location>
</feature>
<feature type="region of interest" description="Disordered" evidence="1">
    <location>
        <begin position="106"/>
        <end position="165"/>
    </location>
</feature>
<dbReference type="AlphaFoldDB" id="K1QPF0"/>
<feature type="compositionally biased region" description="Basic and acidic residues" evidence="1">
    <location>
        <begin position="348"/>
        <end position="363"/>
    </location>
</feature>
<sequence>MSLRELISGHCHVVTPRVCRRYTGFDSDFTCGFILRHVCTNAYTGEQSLKMLTNTDVNVHITPLPRTLSFYDVNEDNQISLNEFARTLGHSPRDLHVKVAFRAADKNEPQHTPIKQHPMKPKRQQNTRHQKIHATTAYVGSDESDDASAEFKKSSNQIDSHESYEEYDDSFYDDSEMHEDIDSYGIEVKENSHESEIEGDSREFESDSHEHEDESKEARGHPFTKGGKSSSTERSLEHEYEDSEEYEDSTEHGYEDSTEQEYEDSTEHEYEDSTEHEYDDSTEHEYKDSEEYEYSTEHKYADSEEYKDSEEYEDSIESKSSKEDKKEKRLVSMETDEFDSESEEDYQDDSREIDDSKDDDTKKANLVPKRR</sequence>
<organism evidence="2">
    <name type="scientific">Magallana gigas</name>
    <name type="common">Pacific oyster</name>
    <name type="synonym">Crassostrea gigas</name>
    <dbReference type="NCBI Taxonomy" id="29159"/>
    <lineage>
        <taxon>Eukaryota</taxon>
        <taxon>Metazoa</taxon>
        <taxon>Spiralia</taxon>
        <taxon>Lophotrochozoa</taxon>
        <taxon>Mollusca</taxon>
        <taxon>Bivalvia</taxon>
        <taxon>Autobranchia</taxon>
        <taxon>Pteriomorphia</taxon>
        <taxon>Ostreida</taxon>
        <taxon>Ostreoidea</taxon>
        <taxon>Ostreidae</taxon>
        <taxon>Magallana</taxon>
    </lineage>
</organism>
<protein>
    <submittedName>
        <fullName evidence="2">Uncharacterized protein</fullName>
    </submittedName>
</protein>
<feature type="compositionally biased region" description="Basic and acidic residues" evidence="1">
    <location>
        <begin position="190"/>
        <end position="220"/>
    </location>
</feature>
<proteinExistence type="predicted"/>
<dbReference type="PROSITE" id="PS00018">
    <property type="entry name" value="EF_HAND_1"/>
    <property type="match status" value="1"/>
</dbReference>
<feature type="region of interest" description="Disordered" evidence="1">
    <location>
        <begin position="190"/>
        <end position="371"/>
    </location>
</feature>
<dbReference type="InParanoid" id="K1QPF0"/>
<dbReference type="HOGENOM" id="CLU_746508_0_0_1"/>
<feature type="compositionally biased region" description="Basic and acidic residues" evidence="1">
    <location>
        <begin position="265"/>
        <end position="306"/>
    </location>
</feature>
<gene>
    <name evidence="2" type="ORF">CGI_10022165</name>
</gene>
<dbReference type="EMBL" id="JH816972">
    <property type="protein sequence ID" value="EKC35743.1"/>
    <property type="molecule type" value="Genomic_DNA"/>
</dbReference>
<accession>K1QPF0</accession>
<feature type="compositionally biased region" description="Acidic residues" evidence="1">
    <location>
        <begin position="334"/>
        <end position="347"/>
    </location>
</feature>
<feature type="compositionally biased region" description="Basic and acidic residues" evidence="1">
    <location>
        <begin position="316"/>
        <end position="331"/>
    </location>
</feature>
<reference evidence="2" key="1">
    <citation type="journal article" date="2012" name="Nature">
        <title>The oyster genome reveals stress adaptation and complexity of shell formation.</title>
        <authorList>
            <person name="Zhang G."/>
            <person name="Fang X."/>
            <person name="Guo X."/>
            <person name="Li L."/>
            <person name="Luo R."/>
            <person name="Xu F."/>
            <person name="Yang P."/>
            <person name="Zhang L."/>
            <person name="Wang X."/>
            <person name="Qi H."/>
            <person name="Xiong Z."/>
            <person name="Que H."/>
            <person name="Xie Y."/>
            <person name="Holland P.W."/>
            <person name="Paps J."/>
            <person name="Zhu Y."/>
            <person name="Wu F."/>
            <person name="Chen Y."/>
            <person name="Wang J."/>
            <person name="Peng C."/>
            <person name="Meng J."/>
            <person name="Yang L."/>
            <person name="Liu J."/>
            <person name="Wen B."/>
            <person name="Zhang N."/>
            <person name="Huang Z."/>
            <person name="Zhu Q."/>
            <person name="Feng Y."/>
            <person name="Mount A."/>
            <person name="Hedgecock D."/>
            <person name="Xu Z."/>
            <person name="Liu Y."/>
            <person name="Domazet-Loso T."/>
            <person name="Du Y."/>
            <person name="Sun X."/>
            <person name="Zhang S."/>
            <person name="Liu B."/>
            <person name="Cheng P."/>
            <person name="Jiang X."/>
            <person name="Li J."/>
            <person name="Fan D."/>
            <person name="Wang W."/>
            <person name="Fu W."/>
            <person name="Wang T."/>
            <person name="Wang B."/>
            <person name="Zhang J."/>
            <person name="Peng Z."/>
            <person name="Li Y."/>
            <person name="Li N."/>
            <person name="Wang J."/>
            <person name="Chen M."/>
            <person name="He Y."/>
            <person name="Tan F."/>
            <person name="Song X."/>
            <person name="Zheng Q."/>
            <person name="Huang R."/>
            <person name="Yang H."/>
            <person name="Du X."/>
            <person name="Chen L."/>
            <person name="Yang M."/>
            <person name="Gaffney P.M."/>
            <person name="Wang S."/>
            <person name="Luo L."/>
            <person name="She Z."/>
            <person name="Ming Y."/>
            <person name="Huang W."/>
            <person name="Zhang S."/>
            <person name="Huang B."/>
            <person name="Zhang Y."/>
            <person name="Qu T."/>
            <person name="Ni P."/>
            <person name="Miao G."/>
            <person name="Wang J."/>
            <person name="Wang Q."/>
            <person name="Steinberg C.E."/>
            <person name="Wang H."/>
            <person name="Li N."/>
            <person name="Qian L."/>
            <person name="Zhang G."/>
            <person name="Li Y."/>
            <person name="Yang H."/>
            <person name="Liu X."/>
            <person name="Wang J."/>
            <person name="Yin Y."/>
            <person name="Wang J."/>
        </authorList>
    </citation>
    <scope>NUCLEOTIDE SEQUENCE [LARGE SCALE GENOMIC DNA]</scope>
    <source>
        <strain evidence="2">05x7-T-G4-1.051#20</strain>
    </source>
</reference>
<dbReference type="InterPro" id="IPR018247">
    <property type="entry name" value="EF_Hand_1_Ca_BS"/>
</dbReference>
<evidence type="ECO:0000256" key="1">
    <source>
        <dbReference type="SAM" id="MobiDB-lite"/>
    </source>
</evidence>
<name>K1QPF0_MAGGI</name>